<reference evidence="2" key="2">
    <citation type="submission" date="2023-05" db="EMBL/GenBank/DDBJ databases">
        <authorList>
            <person name="Schelkunov M.I."/>
        </authorList>
    </citation>
    <scope>NUCLEOTIDE SEQUENCE</scope>
    <source>
        <strain evidence="2">Hsosn_3</strain>
        <tissue evidence="2">Leaf</tissue>
    </source>
</reference>
<evidence type="ECO:0000256" key="1">
    <source>
        <dbReference type="SAM" id="MobiDB-lite"/>
    </source>
</evidence>
<dbReference type="PANTHER" id="PTHR34355:SF1">
    <property type="entry name" value="JOSEPHIN-LIKE PROTEIN"/>
    <property type="match status" value="1"/>
</dbReference>
<protein>
    <submittedName>
        <fullName evidence="2">Sulfoquinovosyldiacylglycerol 2</fullName>
    </submittedName>
</protein>
<evidence type="ECO:0000313" key="3">
    <source>
        <dbReference type="Proteomes" id="UP001237642"/>
    </source>
</evidence>
<proteinExistence type="predicted"/>
<keyword evidence="3" id="KW-1185">Reference proteome</keyword>
<dbReference type="EMBL" id="JAUIZM010000006">
    <property type="protein sequence ID" value="KAK1377443.1"/>
    <property type="molecule type" value="Genomic_DNA"/>
</dbReference>
<comment type="caution">
    <text evidence="2">The sequence shown here is derived from an EMBL/GenBank/DDBJ whole genome shotgun (WGS) entry which is preliminary data.</text>
</comment>
<accession>A0AAD8I3X3</accession>
<dbReference type="PANTHER" id="PTHR34355">
    <property type="entry name" value="JOSEPHIN-LIKE PROTEIN"/>
    <property type="match status" value="1"/>
</dbReference>
<feature type="compositionally biased region" description="Low complexity" evidence="1">
    <location>
        <begin position="75"/>
        <end position="85"/>
    </location>
</feature>
<reference evidence="2" key="1">
    <citation type="submission" date="2023-02" db="EMBL/GenBank/DDBJ databases">
        <title>Genome of toxic invasive species Heracleum sosnowskyi carries increased number of genes despite the absence of recent whole-genome duplications.</title>
        <authorList>
            <person name="Schelkunov M."/>
            <person name="Shtratnikova V."/>
            <person name="Makarenko M."/>
            <person name="Klepikova A."/>
            <person name="Omelchenko D."/>
            <person name="Novikova G."/>
            <person name="Obukhova E."/>
            <person name="Bogdanov V."/>
            <person name="Penin A."/>
            <person name="Logacheva M."/>
        </authorList>
    </citation>
    <scope>NUCLEOTIDE SEQUENCE</scope>
    <source>
        <strain evidence="2">Hsosn_3</strain>
        <tissue evidence="2">Leaf</tissue>
    </source>
</reference>
<sequence length="120" mass="13160">MSLSVSLGSDGNVKQATSYTKTTNICSNKKSHISRSWSTNSKTYNAFSAEFLRRIAEKMAKTLSLVTIKRSSRKVSSSSTLARSRSYADTSLDTQRAEAVEDCIEFLNSSSSLRKSNSVS</sequence>
<organism evidence="2 3">
    <name type="scientific">Heracleum sosnowskyi</name>
    <dbReference type="NCBI Taxonomy" id="360622"/>
    <lineage>
        <taxon>Eukaryota</taxon>
        <taxon>Viridiplantae</taxon>
        <taxon>Streptophyta</taxon>
        <taxon>Embryophyta</taxon>
        <taxon>Tracheophyta</taxon>
        <taxon>Spermatophyta</taxon>
        <taxon>Magnoliopsida</taxon>
        <taxon>eudicotyledons</taxon>
        <taxon>Gunneridae</taxon>
        <taxon>Pentapetalae</taxon>
        <taxon>asterids</taxon>
        <taxon>campanulids</taxon>
        <taxon>Apiales</taxon>
        <taxon>Apiaceae</taxon>
        <taxon>Apioideae</taxon>
        <taxon>apioid superclade</taxon>
        <taxon>Tordylieae</taxon>
        <taxon>Tordyliinae</taxon>
        <taxon>Heracleum</taxon>
    </lineage>
</organism>
<dbReference type="Proteomes" id="UP001237642">
    <property type="component" value="Unassembled WGS sequence"/>
</dbReference>
<evidence type="ECO:0000313" key="2">
    <source>
        <dbReference type="EMBL" id="KAK1377443.1"/>
    </source>
</evidence>
<feature type="region of interest" description="Disordered" evidence="1">
    <location>
        <begin position="75"/>
        <end position="94"/>
    </location>
</feature>
<gene>
    <name evidence="2" type="ORF">POM88_024187</name>
</gene>
<name>A0AAD8I3X3_9APIA</name>
<dbReference type="AlphaFoldDB" id="A0AAD8I3X3"/>